<dbReference type="PANTHER" id="PTHR10359:SF18">
    <property type="entry name" value="ENDONUCLEASE III"/>
    <property type="match status" value="1"/>
</dbReference>
<proteinExistence type="inferred from homology"/>
<dbReference type="GO" id="GO:0046872">
    <property type="term" value="F:metal ion binding"/>
    <property type="evidence" value="ECO:0007669"/>
    <property type="project" value="UniProtKB-KW"/>
</dbReference>
<evidence type="ECO:0000259" key="12">
    <source>
        <dbReference type="SMART" id="SM00478"/>
    </source>
</evidence>
<comment type="cofactor">
    <cofactor evidence="10">
        <name>[4Fe-4S] cluster</name>
        <dbReference type="ChEBI" id="CHEBI:49883"/>
    </cofactor>
    <text evidence="10">Binds 1 [4Fe-4S] cluster.</text>
</comment>
<keyword evidence="10" id="KW-0456">Lyase</keyword>
<evidence type="ECO:0000256" key="6">
    <source>
        <dbReference type="ARBA" id="ARBA00023004"/>
    </source>
</evidence>
<feature type="domain" description="HhH-GPD" evidence="12">
    <location>
        <begin position="29"/>
        <end position="176"/>
    </location>
</feature>
<dbReference type="PIRSF" id="PIRSF001435">
    <property type="entry name" value="Nth"/>
    <property type="match status" value="1"/>
</dbReference>
<dbReference type="GO" id="GO:0006285">
    <property type="term" value="P:base-excision repair, AP site formation"/>
    <property type="evidence" value="ECO:0007669"/>
    <property type="project" value="TreeGrafter"/>
</dbReference>
<dbReference type="Gene3D" id="1.10.340.30">
    <property type="entry name" value="Hypothetical protein, domain 2"/>
    <property type="match status" value="1"/>
</dbReference>
<accession>A0A9D2B1M8</accession>
<evidence type="ECO:0000256" key="3">
    <source>
        <dbReference type="ARBA" id="ARBA00022723"/>
    </source>
</evidence>
<name>A0A9D2B1M8_9GAMM</name>
<dbReference type="GO" id="GO:0019104">
    <property type="term" value="F:DNA N-glycosylase activity"/>
    <property type="evidence" value="ECO:0007669"/>
    <property type="project" value="UniProtKB-UniRule"/>
</dbReference>
<dbReference type="InterPro" id="IPR011257">
    <property type="entry name" value="DNA_glycosylase"/>
</dbReference>
<evidence type="ECO:0000313" key="14">
    <source>
        <dbReference type="Proteomes" id="UP000886829"/>
    </source>
</evidence>
<evidence type="ECO:0000256" key="8">
    <source>
        <dbReference type="ARBA" id="ARBA00023204"/>
    </source>
</evidence>
<dbReference type="NCBIfam" id="TIGR01083">
    <property type="entry name" value="nth"/>
    <property type="match status" value="1"/>
</dbReference>
<keyword evidence="3 10" id="KW-0479">Metal-binding</keyword>
<keyword evidence="6 10" id="KW-0408">Iron</keyword>
<dbReference type="GO" id="GO:0140078">
    <property type="term" value="F:class I DNA-(apurinic or apyrimidinic site) endonuclease activity"/>
    <property type="evidence" value="ECO:0007669"/>
    <property type="project" value="UniProtKB-EC"/>
</dbReference>
<organism evidence="13 14">
    <name type="scientific">Candidatus Anaerobiospirillum pullistercoris</name>
    <dbReference type="NCBI Taxonomy" id="2838452"/>
    <lineage>
        <taxon>Bacteria</taxon>
        <taxon>Pseudomonadati</taxon>
        <taxon>Pseudomonadota</taxon>
        <taxon>Gammaproteobacteria</taxon>
        <taxon>Aeromonadales</taxon>
        <taxon>Succinivibrionaceae</taxon>
        <taxon>Anaerobiospirillum</taxon>
    </lineage>
</organism>
<feature type="binding site" evidence="10">
    <location>
        <position position="187"/>
    </location>
    <ligand>
        <name>[4Fe-4S] cluster</name>
        <dbReference type="ChEBI" id="CHEBI:49883"/>
    </ligand>
</feature>
<dbReference type="InterPro" id="IPR000445">
    <property type="entry name" value="HhH_motif"/>
</dbReference>
<keyword evidence="10" id="KW-0238">DNA-binding</keyword>
<dbReference type="EMBL" id="DXEV01000206">
    <property type="protein sequence ID" value="HIX57848.1"/>
    <property type="molecule type" value="Genomic_DNA"/>
</dbReference>
<dbReference type="HAMAP" id="MF_00942">
    <property type="entry name" value="Nth"/>
    <property type="match status" value="1"/>
</dbReference>
<dbReference type="Pfam" id="PF00633">
    <property type="entry name" value="HHH"/>
    <property type="match status" value="1"/>
</dbReference>
<feature type="domain" description="Helix-hairpin-helix DNA-binding motif class 1" evidence="11">
    <location>
        <begin position="100"/>
        <end position="119"/>
    </location>
</feature>
<keyword evidence="9 10" id="KW-0326">Glycosidase</keyword>
<dbReference type="InterPro" id="IPR003265">
    <property type="entry name" value="HhH-GPD_domain"/>
</dbReference>
<dbReference type="PANTHER" id="PTHR10359">
    <property type="entry name" value="A/G-SPECIFIC ADENINE GLYCOSYLASE/ENDONUCLEASE III"/>
    <property type="match status" value="1"/>
</dbReference>
<dbReference type="SUPFAM" id="SSF48150">
    <property type="entry name" value="DNA-glycosylase"/>
    <property type="match status" value="1"/>
</dbReference>
<gene>
    <name evidence="10 13" type="primary">nth</name>
    <name evidence="13" type="ORF">H9850_10325</name>
</gene>
<comment type="function">
    <text evidence="10">DNA repair enzyme that has both DNA N-glycosylase activity and AP-lyase activity. The DNA N-glycosylase activity releases various damaged pyrimidines from DNA by cleaving the N-glycosidic bond, leaving an AP (apurinic/apyrimidinic) site. The AP-lyase activity cleaves the phosphodiester bond 3' to the AP site by a beta-elimination, leaving a 3'-terminal unsaturated sugar and a product with a terminal 5'-phosphate.</text>
</comment>
<dbReference type="GO" id="GO:0003677">
    <property type="term" value="F:DNA binding"/>
    <property type="evidence" value="ECO:0007669"/>
    <property type="project" value="UniProtKB-UniRule"/>
</dbReference>
<evidence type="ECO:0000256" key="5">
    <source>
        <dbReference type="ARBA" id="ARBA00022801"/>
    </source>
</evidence>
<dbReference type="AlphaFoldDB" id="A0A9D2B1M8"/>
<dbReference type="Gene3D" id="1.10.1670.10">
    <property type="entry name" value="Helix-hairpin-Helix base-excision DNA repair enzymes (C-terminal)"/>
    <property type="match status" value="1"/>
</dbReference>
<keyword evidence="7 10" id="KW-0411">Iron-sulfur</keyword>
<dbReference type="InterPro" id="IPR023170">
    <property type="entry name" value="HhH_base_excis_C"/>
</dbReference>
<keyword evidence="13" id="KW-0255">Endonuclease</keyword>
<dbReference type="InterPro" id="IPR005759">
    <property type="entry name" value="Nth"/>
</dbReference>
<keyword evidence="5 10" id="KW-0378">Hydrolase</keyword>
<evidence type="ECO:0000259" key="11">
    <source>
        <dbReference type="SMART" id="SM00278"/>
    </source>
</evidence>
<evidence type="ECO:0000256" key="7">
    <source>
        <dbReference type="ARBA" id="ARBA00023014"/>
    </source>
</evidence>
<evidence type="ECO:0000256" key="4">
    <source>
        <dbReference type="ARBA" id="ARBA00022763"/>
    </source>
</evidence>
<keyword evidence="8 10" id="KW-0234">DNA repair</keyword>
<keyword evidence="2 10" id="KW-0004">4Fe-4S</keyword>
<dbReference type="SMART" id="SM00278">
    <property type="entry name" value="HhH1"/>
    <property type="match status" value="1"/>
</dbReference>
<dbReference type="SMART" id="SM00478">
    <property type="entry name" value="ENDO3c"/>
    <property type="match status" value="1"/>
</dbReference>
<dbReference type="CDD" id="cd00056">
    <property type="entry name" value="ENDO3c"/>
    <property type="match status" value="1"/>
</dbReference>
<dbReference type="FunFam" id="1.10.340.30:FF:000001">
    <property type="entry name" value="Endonuclease III"/>
    <property type="match status" value="1"/>
</dbReference>
<reference evidence="13" key="1">
    <citation type="journal article" date="2021" name="PeerJ">
        <title>Extensive microbial diversity within the chicken gut microbiome revealed by metagenomics and culture.</title>
        <authorList>
            <person name="Gilroy R."/>
            <person name="Ravi A."/>
            <person name="Getino M."/>
            <person name="Pursley I."/>
            <person name="Horton D.L."/>
            <person name="Alikhan N.F."/>
            <person name="Baker D."/>
            <person name="Gharbi K."/>
            <person name="Hall N."/>
            <person name="Watson M."/>
            <person name="Adriaenssens E.M."/>
            <person name="Foster-Nyarko E."/>
            <person name="Jarju S."/>
            <person name="Secka A."/>
            <person name="Antonio M."/>
            <person name="Oren A."/>
            <person name="Chaudhuri R.R."/>
            <person name="La Ragione R."/>
            <person name="Hildebrand F."/>
            <person name="Pallen M.J."/>
        </authorList>
    </citation>
    <scope>NUCLEOTIDE SEQUENCE</scope>
    <source>
        <strain evidence="13">USASDec5-558</strain>
    </source>
</reference>
<feature type="binding site" evidence="10">
    <location>
        <position position="196"/>
    </location>
    <ligand>
        <name>[4Fe-4S] cluster</name>
        <dbReference type="ChEBI" id="CHEBI:49883"/>
    </ligand>
</feature>
<sequence>MAALAAQNPNPKSELNYSNPFELLCAVVLSAQATDASVNLVTPELFAAAPTPEKMAALGEEAIGNLIKRVGLWRNKAKNLAQLAAILHEEYNDQVPDSFEELIKLPGVGAKTARVVLNVAFGQPYIAVDTHVFRVCNRTGLCLGNTAEKVAKHLPDLIDPEFLMNAHHYLLLHGRYVCTAKNFEERCATCVAAPWCKHNYPKD</sequence>
<feature type="binding site" evidence="10">
    <location>
        <position position="178"/>
    </location>
    <ligand>
        <name>[4Fe-4S] cluster</name>
        <dbReference type="ChEBI" id="CHEBI:49883"/>
    </ligand>
</feature>
<evidence type="ECO:0000256" key="2">
    <source>
        <dbReference type="ARBA" id="ARBA00022485"/>
    </source>
</evidence>
<keyword evidence="4 10" id="KW-0227">DNA damage</keyword>
<comment type="caution">
    <text evidence="13">The sequence shown here is derived from an EMBL/GenBank/DDBJ whole genome shotgun (WGS) entry which is preliminary data.</text>
</comment>
<evidence type="ECO:0000256" key="10">
    <source>
        <dbReference type="HAMAP-Rule" id="MF_00942"/>
    </source>
</evidence>
<comment type="catalytic activity">
    <reaction evidence="10">
        <text>2'-deoxyribonucleotide-(2'-deoxyribose 5'-phosphate)-2'-deoxyribonucleotide-DNA = a 3'-end 2'-deoxyribonucleotide-(2,3-dehydro-2,3-deoxyribose 5'-phosphate)-DNA + a 5'-end 5'-phospho-2'-deoxyribonucleoside-DNA + H(+)</text>
        <dbReference type="Rhea" id="RHEA:66592"/>
        <dbReference type="Rhea" id="RHEA-COMP:13180"/>
        <dbReference type="Rhea" id="RHEA-COMP:16897"/>
        <dbReference type="Rhea" id="RHEA-COMP:17067"/>
        <dbReference type="ChEBI" id="CHEBI:15378"/>
        <dbReference type="ChEBI" id="CHEBI:136412"/>
        <dbReference type="ChEBI" id="CHEBI:157695"/>
        <dbReference type="ChEBI" id="CHEBI:167181"/>
        <dbReference type="EC" id="4.2.99.18"/>
    </reaction>
</comment>
<evidence type="ECO:0000256" key="9">
    <source>
        <dbReference type="ARBA" id="ARBA00023295"/>
    </source>
</evidence>
<protein>
    <recommendedName>
        <fullName evidence="10">Endonuclease III</fullName>
        <ecNumber evidence="10">4.2.99.18</ecNumber>
    </recommendedName>
    <alternativeName>
        <fullName evidence="10">DNA-(apurinic or apyrimidinic site) lyase</fullName>
    </alternativeName>
</protein>
<dbReference type="EC" id="4.2.99.18" evidence="10"/>
<dbReference type="Proteomes" id="UP000886829">
    <property type="component" value="Unassembled WGS sequence"/>
</dbReference>
<dbReference type="GO" id="GO:0051539">
    <property type="term" value="F:4 iron, 4 sulfur cluster binding"/>
    <property type="evidence" value="ECO:0007669"/>
    <property type="project" value="UniProtKB-UniRule"/>
</dbReference>
<keyword evidence="13" id="KW-0540">Nuclease</keyword>
<comment type="similarity">
    <text evidence="1 10">Belongs to the Nth/MutY family.</text>
</comment>
<reference evidence="13" key="2">
    <citation type="submission" date="2021-04" db="EMBL/GenBank/DDBJ databases">
        <authorList>
            <person name="Gilroy R."/>
        </authorList>
    </citation>
    <scope>NUCLEOTIDE SEQUENCE</scope>
    <source>
        <strain evidence="13">USASDec5-558</strain>
    </source>
</reference>
<feature type="binding site" evidence="10">
    <location>
        <position position="190"/>
    </location>
    <ligand>
        <name>[4Fe-4S] cluster</name>
        <dbReference type="ChEBI" id="CHEBI:49883"/>
    </ligand>
</feature>
<dbReference type="Pfam" id="PF00730">
    <property type="entry name" value="HhH-GPD"/>
    <property type="match status" value="1"/>
</dbReference>
<dbReference type="InterPro" id="IPR003583">
    <property type="entry name" value="Hlx-hairpin-Hlx_DNA-bd_motif"/>
</dbReference>
<evidence type="ECO:0000256" key="1">
    <source>
        <dbReference type="ARBA" id="ARBA00008343"/>
    </source>
</evidence>
<evidence type="ECO:0000313" key="13">
    <source>
        <dbReference type="EMBL" id="HIX57848.1"/>
    </source>
</evidence>